<dbReference type="GO" id="GO:0005198">
    <property type="term" value="F:structural molecule activity"/>
    <property type="evidence" value="ECO:0007669"/>
    <property type="project" value="InterPro"/>
</dbReference>
<dbReference type="Gene3D" id="2.60.120.200">
    <property type="match status" value="1"/>
</dbReference>
<protein>
    <recommendedName>
        <fullName evidence="1">Flagellin</fullName>
    </recommendedName>
</protein>
<dbReference type="Pfam" id="PF00669">
    <property type="entry name" value="Flagellin_N"/>
    <property type="match status" value="1"/>
</dbReference>
<dbReference type="Proteomes" id="UP001269400">
    <property type="component" value="Unassembled WGS sequence"/>
</dbReference>
<reference evidence="3" key="1">
    <citation type="journal article" date="2022" name="J Environ Chem Eng">
        <title>Biodegradation of petroleum oil using a constructed nonpathogenic and heavy metal-tolerant bacterial consortium isolated from marine sponges.</title>
        <authorList>
            <person name="Dechsakulwatana C."/>
            <person name="Rungsihiranrut A."/>
            <person name="Muangchinda C."/>
            <person name="Ningthoujam R."/>
            <person name="Klankeo P."/>
            <person name="Pinyakong O."/>
        </authorList>
    </citation>
    <scope>NUCLEOTIDE SEQUENCE</scope>
    <source>
        <strain evidence="3">TL01-2</strain>
    </source>
</reference>
<dbReference type="AlphaFoldDB" id="A0AAX6NDM8"/>
<proteinExistence type="predicted"/>
<dbReference type="SUPFAM" id="SSF64518">
    <property type="entry name" value="Phase 1 flagellin"/>
    <property type="match status" value="1"/>
</dbReference>
<evidence type="ECO:0000313" key="3">
    <source>
        <dbReference type="EMBL" id="MDU9693615.1"/>
    </source>
</evidence>
<reference evidence="3" key="2">
    <citation type="submission" date="2022-12" db="EMBL/GenBank/DDBJ databases">
        <authorList>
            <person name="Dechsakulwatana C."/>
            <person name="Rungsihiranrut A."/>
            <person name="Muangchinda C."/>
            <person name="Ningthoujam R."/>
            <person name="Klankeo P."/>
            <person name="Pinyakong O."/>
        </authorList>
    </citation>
    <scope>NUCLEOTIDE SEQUENCE</scope>
    <source>
        <strain evidence="3">TL01-2</strain>
    </source>
</reference>
<dbReference type="Gene3D" id="1.20.1330.10">
    <property type="entry name" value="f41 fragment of flagellin, N-terminal domain"/>
    <property type="match status" value="1"/>
</dbReference>
<dbReference type="EMBL" id="JAPTGD010000002">
    <property type="protein sequence ID" value="MDU9693615.1"/>
    <property type="molecule type" value="Genomic_DNA"/>
</dbReference>
<evidence type="ECO:0000313" key="4">
    <source>
        <dbReference type="Proteomes" id="UP001269400"/>
    </source>
</evidence>
<dbReference type="InterPro" id="IPR001029">
    <property type="entry name" value="Flagellin_N"/>
</dbReference>
<feature type="domain" description="Flagellin N-terminal" evidence="2">
    <location>
        <begin position="5"/>
        <end position="132"/>
    </location>
</feature>
<sequence length="484" mass="53735">MTISNSAYIQLPKNNYKLTETIDRLKKQISTGSRINGFVDDAAGLSLSERLKKQVNSYNTGIQNLTDAKSATELVRTTYQETVNTLRQMKNLATKYQDSATSIEEKNKIQQQLLLLQSDVQNQFKNLKYENKKITIDSVKGKLDLSTYEDAVRMADNSALQMSSSSITMEAKVNLTSYAPGTTLDDRSLVLGKYGNYYLTINSTGSVGIYKYGTSSSGYRESVGKVSLGQDTTISGVFDGNMAKIYINGKLDSTFTLPGSGYEDREVDLTIGYENSPKFKRQFTGTIDDIRIYDKALSDSDISNNYKGSVTRDHLQGEWLFNDGDLNSVVYDTSGNNSFGTFSGHAQVINDSDANMNFSTGEGNMRIGFSTLTLSKLGIADLSQIQSNTSDKLDRALNLISSEIAKSEAVTRSLDSRIESNQKLMEKYQNSFNDIRSANIQEVSSQLTKLQMQQDTVADLLEDIQKFNKKTVNMLVSPLDISKY</sequence>
<comment type="caution">
    <text evidence="3">The sequence shown here is derived from an EMBL/GenBank/DDBJ whole genome shotgun (WGS) entry which is preliminary data.</text>
</comment>
<evidence type="ECO:0000256" key="1">
    <source>
        <dbReference type="ARBA" id="ARBA00020110"/>
    </source>
</evidence>
<dbReference type="RefSeq" id="WP_316910840.1">
    <property type="nucleotide sequence ID" value="NZ_JAPTGD010000002.1"/>
</dbReference>
<accession>A0AAX6NDM8</accession>
<name>A0AAX6NDM8_PRIAR</name>
<dbReference type="Pfam" id="PF13385">
    <property type="entry name" value="Laminin_G_3"/>
    <property type="match status" value="1"/>
</dbReference>
<dbReference type="PANTHER" id="PTHR42792">
    <property type="entry name" value="FLAGELLIN"/>
    <property type="match status" value="1"/>
</dbReference>
<evidence type="ECO:0000259" key="2">
    <source>
        <dbReference type="Pfam" id="PF00669"/>
    </source>
</evidence>
<dbReference type="InterPro" id="IPR001492">
    <property type="entry name" value="Flagellin"/>
</dbReference>
<organism evidence="3 4">
    <name type="scientific">Priestia aryabhattai</name>
    <name type="common">Bacillus aryabhattai</name>
    <dbReference type="NCBI Taxonomy" id="412384"/>
    <lineage>
        <taxon>Bacteria</taxon>
        <taxon>Bacillati</taxon>
        <taxon>Bacillota</taxon>
        <taxon>Bacilli</taxon>
        <taxon>Bacillales</taxon>
        <taxon>Bacillaceae</taxon>
        <taxon>Priestia</taxon>
    </lineage>
</organism>
<gene>
    <name evidence="3" type="ORF">O0Q50_20790</name>
</gene>
<dbReference type="PANTHER" id="PTHR42792:SF2">
    <property type="entry name" value="FLAGELLIN"/>
    <property type="match status" value="1"/>
</dbReference>
<dbReference type="GO" id="GO:0009288">
    <property type="term" value="C:bacterial-type flagellum"/>
    <property type="evidence" value="ECO:0007669"/>
    <property type="project" value="InterPro"/>
</dbReference>